<dbReference type="InterPro" id="IPR032675">
    <property type="entry name" value="LRR_dom_sf"/>
</dbReference>
<protein>
    <recommendedName>
        <fullName evidence="4">F-box domain-containing protein</fullName>
    </recommendedName>
</protein>
<feature type="region of interest" description="Disordered" evidence="1">
    <location>
        <begin position="1"/>
        <end position="37"/>
    </location>
</feature>
<feature type="compositionally biased region" description="Basic residues" evidence="1">
    <location>
        <begin position="1"/>
        <end position="14"/>
    </location>
</feature>
<organism evidence="2 3">
    <name type="scientific">Wickerhamomyces pijperi</name>
    <name type="common">Yeast</name>
    <name type="synonym">Pichia pijperi</name>
    <dbReference type="NCBI Taxonomy" id="599730"/>
    <lineage>
        <taxon>Eukaryota</taxon>
        <taxon>Fungi</taxon>
        <taxon>Dikarya</taxon>
        <taxon>Ascomycota</taxon>
        <taxon>Saccharomycotina</taxon>
        <taxon>Saccharomycetes</taxon>
        <taxon>Phaffomycetales</taxon>
        <taxon>Wickerhamomycetaceae</taxon>
        <taxon>Wickerhamomyces</taxon>
    </lineage>
</organism>
<dbReference type="AlphaFoldDB" id="A0A9P8TKE8"/>
<dbReference type="Gene3D" id="3.80.10.10">
    <property type="entry name" value="Ribonuclease Inhibitor"/>
    <property type="match status" value="1"/>
</dbReference>
<evidence type="ECO:0000256" key="1">
    <source>
        <dbReference type="SAM" id="MobiDB-lite"/>
    </source>
</evidence>
<dbReference type="SUPFAM" id="SSF52047">
    <property type="entry name" value="RNI-like"/>
    <property type="match status" value="1"/>
</dbReference>
<dbReference type="Proteomes" id="UP000774326">
    <property type="component" value="Unassembled WGS sequence"/>
</dbReference>
<sequence length="467" mass="53487">MANKRRPKKTKPPYRRYGPDLHGLNSMRKEGEGDYANSDDEITLDSLIKKSKPVELKQERMTLWPVSQFEKVDVLKFAILCETIRRGDTSSIPQDLRLLFKDQQRQYQQQLQQRFPEMVFPLELWILILNFLPASQPELLTVCRAFFQIYVPILYADPQLNAHNFFPFVESLTNSRKRQYGFFVHRLDLSPIIQSGKNSYVSKVLRRCSTNLRTFVAPQTSFGYAPLVSLHGCTNIRVLDLSLVSETVKLKELFHAIENAMHLTHLSFPRSSIQCEGYEDAKWPPGLQYLRLSGGITDEFLINSKLPSSITKLEFAHCPIVSEFAIYNFLSKCGDSLQTLSIQYPMPNLKHNGMDFLFTYCPNLLTLQIPVDYVTRFLFADSLLPLLPNNLQRPIHTIYIESSGALGQSSKLHPDDLILAIYEDRLPCLKWVSVTSKLGWVNLASEDTQVLAGELEERGGGLFLNHH</sequence>
<reference evidence="2" key="2">
    <citation type="submission" date="2021-01" db="EMBL/GenBank/DDBJ databases">
        <authorList>
            <person name="Schikora-Tamarit M.A."/>
        </authorList>
    </citation>
    <scope>NUCLEOTIDE SEQUENCE</scope>
    <source>
        <strain evidence="2">CBS2887</strain>
    </source>
</reference>
<gene>
    <name evidence="2" type="ORF">WICPIJ_007450</name>
</gene>
<dbReference type="OrthoDB" id="2125396at2759"/>
<reference evidence="2" key="1">
    <citation type="journal article" date="2021" name="Open Biol.">
        <title>Shared evolutionary footprints suggest mitochondrial oxidative damage underlies multiple complex I losses in fungi.</title>
        <authorList>
            <person name="Schikora-Tamarit M.A."/>
            <person name="Marcet-Houben M."/>
            <person name="Nosek J."/>
            <person name="Gabaldon T."/>
        </authorList>
    </citation>
    <scope>NUCLEOTIDE SEQUENCE</scope>
    <source>
        <strain evidence="2">CBS2887</strain>
    </source>
</reference>
<proteinExistence type="predicted"/>
<name>A0A9P8TKE8_WICPI</name>
<evidence type="ECO:0000313" key="3">
    <source>
        <dbReference type="Proteomes" id="UP000774326"/>
    </source>
</evidence>
<accession>A0A9P8TKE8</accession>
<dbReference type="EMBL" id="JAEUBG010004367">
    <property type="protein sequence ID" value="KAH3681576.1"/>
    <property type="molecule type" value="Genomic_DNA"/>
</dbReference>
<comment type="caution">
    <text evidence="2">The sequence shown here is derived from an EMBL/GenBank/DDBJ whole genome shotgun (WGS) entry which is preliminary data.</text>
</comment>
<keyword evidence="3" id="KW-1185">Reference proteome</keyword>
<evidence type="ECO:0008006" key="4">
    <source>
        <dbReference type="Google" id="ProtNLM"/>
    </source>
</evidence>
<evidence type="ECO:0000313" key="2">
    <source>
        <dbReference type="EMBL" id="KAH3681576.1"/>
    </source>
</evidence>